<feature type="region of interest" description="Disordered" evidence="1">
    <location>
        <begin position="1"/>
        <end position="20"/>
    </location>
</feature>
<gene>
    <name evidence="2" type="ORF">EM151A_0108</name>
</gene>
<dbReference type="RefSeq" id="WP_178946392.1">
    <property type="nucleotide sequence ID" value="NZ_AP019810.1"/>
</dbReference>
<protein>
    <submittedName>
        <fullName evidence="2">Uncharacterized protein</fullName>
    </submittedName>
</protein>
<organism evidence="2 3">
    <name type="scientific">Enterococcus mundtii</name>
    <dbReference type="NCBI Taxonomy" id="53346"/>
    <lineage>
        <taxon>Bacteria</taxon>
        <taxon>Bacillati</taxon>
        <taxon>Bacillota</taxon>
        <taxon>Bacilli</taxon>
        <taxon>Lactobacillales</taxon>
        <taxon>Enterococcaceae</taxon>
        <taxon>Enterococcus</taxon>
    </lineage>
</organism>
<reference evidence="2 3" key="1">
    <citation type="submission" date="2019-07" db="EMBL/GenBank/DDBJ databases">
        <title>antibiotic susceptibility of plant-derived lactic acid bacteria.</title>
        <authorList>
            <person name="Sugiyama M."/>
            <person name="Noda M."/>
        </authorList>
    </citation>
    <scope>NUCLEOTIDE SEQUENCE [LARGE SCALE GENOMIC DNA]</scope>
    <source>
        <strain evidence="2 3">15-1A</strain>
    </source>
</reference>
<name>A0AAI8R5V8_ENTMU</name>
<dbReference type="EMBL" id="AP019810">
    <property type="protein sequence ID" value="BBM13350.1"/>
    <property type="molecule type" value="Genomic_DNA"/>
</dbReference>
<evidence type="ECO:0000313" key="3">
    <source>
        <dbReference type="Proteomes" id="UP000509460"/>
    </source>
</evidence>
<evidence type="ECO:0000256" key="1">
    <source>
        <dbReference type="SAM" id="MobiDB-lite"/>
    </source>
</evidence>
<dbReference type="Proteomes" id="UP000509460">
    <property type="component" value="Chromosome"/>
</dbReference>
<dbReference type="AlphaFoldDB" id="A0AAI8R5V8"/>
<sequence>MKQPEKELNDSKEINELSKEELKNLSKEEIIERSDSLDQLLNPIHAQDLPSWIPYVSNLRDRQLGDMLTGHLRAGIRSNLDLTQDNFNIGDKVILRNVTPMYYRTPGFGYNDFIRYIVEDLSPLRRNDHTQRAVYTVISDPKSGNLANASHTFIKRLT</sequence>
<proteinExistence type="predicted"/>
<evidence type="ECO:0000313" key="2">
    <source>
        <dbReference type="EMBL" id="BBM13350.1"/>
    </source>
</evidence>
<accession>A0AAI8R5V8</accession>